<dbReference type="InterPro" id="IPR029069">
    <property type="entry name" value="HotDog_dom_sf"/>
</dbReference>
<organism evidence="2 3">
    <name type="scientific">Cupriavidus necator</name>
    <name type="common">Alcaligenes eutrophus</name>
    <name type="synonym">Ralstonia eutropha</name>
    <dbReference type="NCBI Taxonomy" id="106590"/>
    <lineage>
        <taxon>Bacteria</taxon>
        <taxon>Pseudomonadati</taxon>
        <taxon>Pseudomonadota</taxon>
        <taxon>Betaproteobacteria</taxon>
        <taxon>Burkholderiales</taxon>
        <taxon>Burkholderiaceae</taxon>
        <taxon>Cupriavidus</taxon>
    </lineage>
</organism>
<protein>
    <submittedName>
        <fullName evidence="2">Dehydratase</fullName>
    </submittedName>
</protein>
<dbReference type="EMBL" id="CP017759">
    <property type="protein sequence ID" value="AQV99318.1"/>
    <property type="molecule type" value="Genomic_DNA"/>
</dbReference>
<evidence type="ECO:0000313" key="3">
    <source>
        <dbReference type="Proteomes" id="UP000189627"/>
    </source>
</evidence>
<sequence>MSDIKIPHEGNVSTLIGTHTSYTRTLGEYDIYAFAGISGDNHPNHMDDEYCKRMGFGGRIAQGAMMVGFIAGAVTKYLDMIKRPAVSYGYDNVRFTKPVRIGDTLTVNYRIARADDEKKRLWAEATLLNQRGETVCVGTHIIHFQA</sequence>
<dbReference type="InterPro" id="IPR002539">
    <property type="entry name" value="MaoC-like_dom"/>
</dbReference>
<evidence type="ECO:0000259" key="1">
    <source>
        <dbReference type="Pfam" id="PF01575"/>
    </source>
</evidence>
<dbReference type="PANTHER" id="PTHR43437:SF3">
    <property type="entry name" value="HYDROXYACYL-THIOESTER DEHYDRATASE TYPE 2, MITOCHONDRIAL"/>
    <property type="match status" value="1"/>
</dbReference>
<dbReference type="Pfam" id="PF01575">
    <property type="entry name" value="MaoC_dehydratas"/>
    <property type="match status" value="1"/>
</dbReference>
<dbReference type="PANTHER" id="PTHR43437">
    <property type="entry name" value="HYDROXYACYL-THIOESTER DEHYDRATASE TYPE 2, MITOCHONDRIAL-RELATED"/>
    <property type="match status" value="1"/>
</dbReference>
<name>A0A1U9V2Y9_CUPNE</name>
<evidence type="ECO:0000313" key="2">
    <source>
        <dbReference type="EMBL" id="AQV99318.1"/>
    </source>
</evidence>
<dbReference type="Proteomes" id="UP000189627">
    <property type="component" value="Plasmid pENH92"/>
</dbReference>
<dbReference type="GO" id="GO:0019171">
    <property type="term" value="F:(3R)-hydroxyacyl-[acyl-carrier-protein] dehydratase activity"/>
    <property type="evidence" value="ECO:0007669"/>
    <property type="project" value="TreeGrafter"/>
</dbReference>
<dbReference type="Gene3D" id="3.10.129.10">
    <property type="entry name" value="Hotdog Thioesterase"/>
    <property type="match status" value="1"/>
</dbReference>
<dbReference type="RefSeq" id="WP_078201727.1">
    <property type="nucleotide sequence ID" value="NZ_CP017759.1"/>
</dbReference>
<accession>A0A1U9V2Y9</accession>
<dbReference type="OrthoDB" id="9800237at2"/>
<dbReference type="KEGG" id="cuh:BJN34_36195"/>
<proteinExistence type="predicted"/>
<dbReference type="AlphaFoldDB" id="A0A1U9V2Y9"/>
<dbReference type="InterPro" id="IPR050965">
    <property type="entry name" value="UPF0336/Enoyl-CoA_hydratase"/>
</dbReference>
<dbReference type="SUPFAM" id="SSF54637">
    <property type="entry name" value="Thioesterase/thiol ester dehydrase-isomerase"/>
    <property type="match status" value="1"/>
</dbReference>
<feature type="domain" description="MaoC-like" evidence="1">
    <location>
        <begin position="20"/>
        <end position="116"/>
    </location>
</feature>
<keyword evidence="2" id="KW-0614">Plasmid</keyword>
<geneLocation type="plasmid" evidence="3">
    <name>penh92</name>
</geneLocation>
<reference evidence="3" key="1">
    <citation type="submission" date="2017-02" db="EMBL/GenBank/DDBJ databases">
        <title>Complete genome sequence of Cupriavidus necator strain NH9, a 3-chlorobenzoate degrader.</title>
        <authorList>
            <person name="Moriuchi R."/>
            <person name="Dohra H."/>
            <person name="Ogawa N."/>
        </authorList>
    </citation>
    <scope>NUCLEOTIDE SEQUENCE [LARGE SCALE GENOMIC DNA]</scope>
    <source>
        <strain evidence="3">NH9</strain>
        <plasmid evidence="3">penh92</plasmid>
    </source>
</reference>
<gene>
    <name evidence="2" type="ORF">BJN34_36195</name>
</gene>
<dbReference type="GO" id="GO:0006633">
    <property type="term" value="P:fatty acid biosynthetic process"/>
    <property type="evidence" value="ECO:0007669"/>
    <property type="project" value="TreeGrafter"/>
</dbReference>